<dbReference type="PRINTS" id="PR00038">
    <property type="entry name" value="HTHLUXR"/>
</dbReference>
<organism evidence="5 6">
    <name type="scientific">Haloferula sargassicola</name>
    <dbReference type="NCBI Taxonomy" id="490096"/>
    <lineage>
        <taxon>Bacteria</taxon>
        <taxon>Pseudomonadati</taxon>
        <taxon>Verrucomicrobiota</taxon>
        <taxon>Verrucomicrobiia</taxon>
        <taxon>Verrucomicrobiales</taxon>
        <taxon>Verrucomicrobiaceae</taxon>
        <taxon>Haloferula</taxon>
    </lineage>
</organism>
<sequence length="277" mass="30479">MNAPRCLSDSSEFVDEADVRNLVSLLGEVVGMNDDLGGKRRRVMDGLCALVDADAWAWSLVHMELGRAPMQVAMLHGGISEAQFVHYVEALEHPRAQEVLGSYVVEAIERGTPLTRRDGEILPDHIPDYDACVDGKWRRAGLGSFMLTAWPLRKGGFSGIGLYRTAGRQVFSARDSCLAHIVLTEVPWLHEEGWGSESGRTLAGLPKRQREILQLLAQGNSRKEIACDLGLSLNTVHGHVRDIYRHFKVNSHAGLMRHFGLGAGDEPPAGGFHDQEP</sequence>
<dbReference type="Proteomes" id="UP001476282">
    <property type="component" value="Unassembled WGS sequence"/>
</dbReference>
<keyword evidence="1" id="KW-0805">Transcription regulation</keyword>
<gene>
    <name evidence="5" type="ORF">Hsar01_03767</name>
</gene>
<evidence type="ECO:0000256" key="2">
    <source>
        <dbReference type="ARBA" id="ARBA00023125"/>
    </source>
</evidence>
<dbReference type="EMBL" id="BAABRI010000027">
    <property type="protein sequence ID" value="GAA5484523.1"/>
    <property type="molecule type" value="Genomic_DNA"/>
</dbReference>
<evidence type="ECO:0000313" key="5">
    <source>
        <dbReference type="EMBL" id="GAA5484523.1"/>
    </source>
</evidence>
<reference evidence="5 6" key="1">
    <citation type="submission" date="2024-02" db="EMBL/GenBank/DDBJ databases">
        <title>Haloferula sargassicola NBRC 104335.</title>
        <authorList>
            <person name="Ichikawa N."/>
            <person name="Katano-Makiyama Y."/>
            <person name="Hidaka K."/>
        </authorList>
    </citation>
    <scope>NUCLEOTIDE SEQUENCE [LARGE SCALE GENOMIC DNA]</scope>
    <source>
        <strain evidence="5 6">NBRC 104335</strain>
    </source>
</reference>
<evidence type="ECO:0000256" key="3">
    <source>
        <dbReference type="ARBA" id="ARBA00023163"/>
    </source>
</evidence>
<name>A0ABP9USL3_9BACT</name>
<feature type="domain" description="HTH luxR-type" evidence="4">
    <location>
        <begin position="198"/>
        <end position="263"/>
    </location>
</feature>
<evidence type="ECO:0000256" key="1">
    <source>
        <dbReference type="ARBA" id="ARBA00023015"/>
    </source>
</evidence>
<dbReference type="PANTHER" id="PTHR44688:SF16">
    <property type="entry name" value="DNA-BINDING TRANSCRIPTIONAL ACTIVATOR DEVR_DOSR"/>
    <property type="match status" value="1"/>
</dbReference>
<comment type="caution">
    <text evidence="5">The sequence shown here is derived from an EMBL/GenBank/DDBJ whole genome shotgun (WGS) entry which is preliminary data.</text>
</comment>
<accession>A0ABP9USL3</accession>
<dbReference type="PANTHER" id="PTHR44688">
    <property type="entry name" value="DNA-BINDING TRANSCRIPTIONAL ACTIVATOR DEVR_DOSR"/>
    <property type="match status" value="1"/>
</dbReference>
<keyword evidence="2" id="KW-0238">DNA-binding</keyword>
<proteinExistence type="predicted"/>
<evidence type="ECO:0000259" key="4">
    <source>
        <dbReference type="PROSITE" id="PS50043"/>
    </source>
</evidence>
<keyword evidence="3" id="KW-0804">Transcription</keyword>
<protein>
    <recommendedName>
        <fullName evidence="4">HTH luxR-type domain-containing protein</fullName>
    </recommendedName>
</protein>
<dbReference type="CDD" id="cd06170">
    <property type="entry name" value="LuxR_C_like"/>
    <property type="match status" value="1"/>
</dbReference>
<dbReference type="Gene3D" id="1.10.10.10">
    <property type="entry name" value="Winged helix-like DNA-binding domain superfamily/Winged helix DNA-binding domain"/>
    <property type="match status" value="1"/>
</dbReference>
<dbReference type="Pfam" id="PF00196">
    <property type="entry name" value="GerE"/>
    <property type="match status" value="1"/>
</dbReference>
<dbReference type="PROSITE" id="PS50043">
    <property type="entry name" value="HTH_LUXR_2"/>
    <property type="match status" value="1"/>
</dbReference>
<dbReference type="SMART" id="SM00421">
    <property type="entry name" value="HTH_LUXR"/>
    <property type="match status" value="1"/>
</dbReference>
<dbReference type="InterPro" id="IPR016032">
    <property type="entry name" value="Sig_transdc_resp-reg_C-effctor"/>
</dbReference>
<dbReference type="InterPro" id="IPR000792">
    <property type="entry name" value="Tscrpt_reg_LuxR_C"/>
</dbReference>
<keyword evidence="6" id="KW-1185">Reference proteome</keyword>
<dbReference type="SUPFAM" id="SSF46894">
    <property type="entry name" value="C-terminal effector domain of the bipartite response regulators"/>
    <property type="match status" value="1"/>
</dbReference>
<evidence type="ECO:0000313" key="6">
    <source>
        <dbReference type="Proteomes" id="UP001476282"/>
    </source>
</evidence>
<dbReference type="RefSeq" id="WP_353568623.1">
    <property type="nucleotide sequence ID" value="NZ_BAABRI010000027.1"/>
</dbReference>
<dbReference type="InterPro" id="IPR036388">
    <property type="entry name" value="WH-like_DNA-bd_sf"/>
</dbReference>